<dbReference type="SUPFAM" id="SSF52283">
    <property type="entry name" value="Formate/glycerate dehydrogenase catalytic domain-like"/>
    <property type="match status" value="1"/>
</dbReference>
<dbReference type="Gene3D" id="3.40.50.720">
    <property type="entry name" value="NAD(P)-binding Rossmann-like Domain"/>
    <property type="match status" value="2"/>
</dbReference>
<dbReference type="PROSITE" id="PS00671">
    <property type="entry name" value="D_2_HYDROXYACID_DH_3"/>
    <property type="match status" value="1"/>
</dbReference>
<feature type="domain" description="D-isomer specific 2-hydroxyacid dehydrogenase catalytic" evidence="5">
    <location>
        <begin position="18"/>
        <end position="313"/>
    </location>
</feature>
<dbReference type="Pfam" id="PF00389">
    <property type="entry name" value="2-Hacid_dh"/>
    <property type="match status" value="1"/>
</dbReference>
<proteinExistence type="inferred from homology"/>
<dbReference type="Proteomes" id="UP001597181">
    <property type="component" value="Unassembled WGS sequence"/>
</dbReference>
<dbReference type="PROSITE" id="PS00670">
    <property type="entry name" value="D_2_HYDROXYACID_DH_2"/>
    <property type="match status" value="1"/>
</dbReference>
<evidence type="ECO:0000256" key="1">
    <source>
        <dbReference type="ARBA" id="ARBA00005854"/>
    </source>
</evidence>
<organism evidence="7 8">
    <name type="scientific">Leucobacter albus</name>
    <dbReference type="NCBI Taxonomy" id="272210"/>
    <lineage>
        <taxon>Bacteria</taxon>
        <taxon>Bacillati</taxon>
        <taxon>Actinomycetota</taxon>
        <taxon>Actinomycetes</taxon>
        <taxon>Micrococcales</taxon>
        <taxon>Microbacteriaceae</taxon>
        <taxon>Leucobacter</taxon>
    </lineage>
</organism>
<name>A0ABW3TRD6_9MICO</name>
<dbReference type="PANTHER" id="PTHR43761:SF1">
    <property type="entry name" value="D-ISOMER SPECIFIC 2-HYDROXYACID DEHYDROGENASE CATALYTIC DOMAIN-CONTAINING PROTEIN-RELATED"/>
    <property type="match status" value="1"/>
</dbReference>
<dbReference type="InterPro" id="IPR029753">
    <property type="entry name" value="D-isomer_DH_CS"/>
</dbReference>
<gene>
    <name evidence="7" type="ORF">ACFQ3U_14775</name>
</gene>
<dbReference type="RefSeq" id="WP_343961473.1">
    <property type="nucleotide sequence ID" value="NZ_BAAAKZ010000012.1"/>
</dbReference>
<keyword evidence="8" id="KW-1185">Reference proteome</keyword>
<dbReference type="InterPro" id="IPR006140">
    <property type="entry name" value="D-isomer_DH_NAD-bd"/>
</dbReference>
<dbReference type="InterPro" id="IPR050418">
    <property type="entry name" value="D-iso_2-hydroxyacid_DH_PdxB"/>
</dbReference>
<dbReference type="InterPro" id="IPR029752">
    <property type="entry name" value="D-isomer_DH_CS1"/>
</dbReference>
<evidence type="ECO:0000256" key="4">
    <source>
        <dbReference type="RuleBase" id="RU003719"/>
    </source>
</evidence>
<sequence>MSRPLAVYSDIVGTDPAPGVAALEAAGWEVRVAGSENPATIAAVAPDAQALLIGYSPVGVEMLDALPALRIVATQSVGTDMVDLAACAARGISVSNVPASATEEVAVHALAMALSLVRGLPQFDRSTRAGEWNPGAADALARPSALTVGVLGLGRIGRRFAGLAAPIFGEVVGYDPADFAVPGLERLGLEAVLRRADVLSLHLPLLPETSRLLDAQRLALLPAGARIVNVARGALIDKAALLDALDSGRLAGAALDVLEVEPPDPGDALLRHPRVLASPHVAFLSPQSEIDYVVHQAENVIAVGSSGSPLSPVFAPAAA</sequence>
<keyword evidence="3" id="KW-0520">NAD</keyword>
<protein>
    <submittedName>
        <fullName evidence="7">C-terminal binding protein</fullName>
    </submittedName>
</protein>
<evidence type="ECO:0000256" key="3">
    <source>
        <dbReference type="ARBA" id="ARBA00023027"/>
    </source>
</evidence>
<dbReference type="Pfam" id="PF02826">
    <property type="entry name" value="2-Hacid_dh_C"/>
    <property type="match status" value="1"/>
</dbReference>
<evidence type="ECO:0000313" key="8">
    <source>
        <dbReference type="Proteomes" id="UP001597181"/>
    </source>
</evidence>
<evidence type="ECO:0000259" key="5">
    <source>
        <dbReference type="Pfam" id="PF00389"/>
    </source>
</evidence>
<evidence type="ECO:0000259" key="6">
    <source>
        <dbReference type="Pfam" id="PF02826"/>
    </source>
</evidence>
<evidence type="ECO:0000313" key="7">
    <source>
        <dbReference type="EMBL" id="MFD1203160.1"/>
    </source>
</evidence>
<reference evidence="8" key="1">
    <citation type="journal article" date="2019" name="Int. J. Syst. Evol. Microbiol.">
        <title>The Global Catalogue of Microorganisms (GCM) 10K type strain sequencing project: providing services to taxonomists for standard genome sequencing and annotation.</title>
        <authorList>
            <consortium name="The Broad Institute Genomics Platform"/>
            <consortium name="The Broad Institute Genome Sequencing Center for Infectious Disease"/>
            <person name="Wu L."/>
            <person name="Ma J."/>
        </authorList>
    </citation>
    <scope>NUCLEOTIDE SEQUENCE [LARGE SCALE GENOMIC DNA]</scope>
    <source>
        <strain evidence="8">CCUG 50213</strain>
    </source>
</reference>
<dbReference type="InterPro" id="IPR036291">
    <property type="entry name" value="NAD(P)-bd_dom_sf"/>
</dbReference>
<keyword evidence="2 4" id="KW-0560">Oxidoreductase</keyword>
<dbReference type="PROSITE" id="PS00065">
    <property type="entry name" value="D_2_HYDROXYACID_DH_1"/>
    <property type="match status" value="1"/>
</dbReference>
<dbReference type="PANTHER" id="PTHR43761">
    <property type="entry name" value="D-ISOMER SPECIFIC 2-HYDROXYACID DEHYDROGENASE FAMILY PROTEIN (AFU_ORTHOLOGUE AFUA_1G13630)"/>
    <property type="match status" value="1"/>
</dbReference>
<comment type="caution">
    <text evidence="7">The sequence shown here is derived from an EMBL/GenBank/DDBJ whole genome shotgun (WGS) entry which is preliminary data.</text>
</comment>
<dbReference type="CDD" id="cd05299">
    <property type="entry name" value="CtBP_dh"/>
    <property type="match status" value="1"/>
</dbReference>
<dbReference type="EMBL" id="JBHTLY010000009">
    <property type="protein sequence ID" value="MFD1203160.1"/>
    <property type="molecule type" value="Genomic_DNA"/>
</dbReference>
<evidence type="ECO:0000256" key="2">
    <source>
        <dbReference type="ARBA" id="ARBA00023002"/>
    </source>
</evidence>
<dbReference type="InterPro" id="IPR006139">
    <property type="entry name" value="D-isomer_2_OHA_DH_cat_dom"/>
</dbReference>
<comment type="similarity">
    <text evidence="1 4">Belongs to the D-isomer specific 2-hydroxyacid dehydrogenase family.</text>
</comment>
<feature type="domain" description="D-isomer specific 2-hydroxyacid dehydrogenase NAD-binding" evidence="6">
    <location>
        <begin position="110"/>
        <end position="282"/>
    </location>
</feature>
<dbReference type="InterPro" id="IPR043322">
    <property type="entry name" value="CtBP"/>
</dbReference>
<dbReference type="SUPFAM" id="SSF51735">
    <property type="entry name" value="NAD(P)-binding Rossmann-fold domains"/>
    <property type="match status" value="1"/>
</dbReference>
<accession>A0ABW3TRD6</accession>